<dbReference type="PANTHER" id="PTHR43828:SF5">
    <property type="entry name" value="TRANSCRIPTIONAL REPRESSOR XBP1"/>
    <property type="match status" value="1"/>
</dbReference>
<accession>A0A1W5CS54</accession>
<dbReference type="GO" id="GO:0030907">
    <property type="term" value="C:MBF transcription complex"/>
    <property type="evidence" value="ECO:0007669"/>
    <property type="project" value="TreeGrafter"/>
</dbReference>
<dbReference type="GO" id="GO:0033309">
    <property type="term" value="C:SBF transcription complex"/>
    <property type="evidence" value="ECO:0007669"/>
    <property type="project" value="TreeGrafter"/>
</dbReference>
<keyword evidence="3" id="KW-0238">DNA-binding</keyword>
<feature type="region of interest" description="Disordered" evidence="1">
    <location>
        <begin position="321"/>
        <end position="399"/>
    </location>
</feature>
<dbReference type="Proteomes" id="UP000192927">
    <property type="component" value="Unassembled WGS sequence"/>
</dbReference>
<feature type="compositionally biased region" description="Polar residues" evidence="1">
    <location>
        <begin position="321"/>
        <end position="345"/>
    </location>
</feature>
<dbReference type="GO" id="GO:0000981">
    <property type="term" value="F:DNA-binding transcription factor activity, RNA polymerase II-specific"/>
    <property type="evidence" value="ECO:0007669"/>
    <property type="project" value="UniProtKB-ARBA"/>
</dbReference>
<protein>
    <submittedName>
        <fullName evidence="3">Transcription regulator HTH, APSES-type DNA-binding domain</fullName>
    </submittedName>
</protein>
<dbReference type="SUPFAM" id="SSF54616">
    <property type="entry name" value="DNA-binding domain of Mlu1-box binding protein MBP1"/>
    <property type="match status" value="1"/>
</dbReference>
<evidence type="ECO:0000256" key="1">
    <source>
        <dbReference type="SAM" id="MobiDB-lite"/>
    </source>
</evidence>
<dbReference type="EMBL" id="FWEW01000076">
    <property type="protein sequence ID" value="SLM33632.1"/>
    <property type="molecule type" value="Genomic_DNA"/>
</dbReference>
<evidence type="ECO:0000259" key="2">
    <source>
        <dbReference type="PROSITE" id="PS51299"/>
    </source>
</evidence>
<name>A0A1W5CS54_9LECA</name>
<reference evidence="4" key="1">
    <citation type="submission" date="2017-03" db="EMBL/GenBank/DDBJ databases">
        <authorList>
            <person name="Sharma R."/>
            <person name="Thines M."/>
        </authorList>
    </citation>
    <scope>NUCLEOTIDE SEQUENCE [LARGE SCALE GENOMIC DNA]</scope>
</reference>
<proteinExistence type="predicted"/>
<dbReference type="InterPro" id="IPR051642">
    <property type="entry name" value="SWI6-like"/>
</dbReference>
<dbReference type="Gene3D" id="3.10.260.10">
    <property type="entry name" value="Transcription regulator HTH, APSES-type DNA-binding domain"/>
    <property type="match status" value="1"/>
</dbReference>
<dbReference type="PANTHER" id="PTHR43828">
    <property type="entry name" value="ASPARAGINASE"/>
    <property type="match status" value="1"/>
</dbReference>
<dbReference type="InterPro" id="IPR003163">
    <property type="entry name" value="Tscrpt_reg_HTH_APSES-type"/>
</dbReference>
<dbReference type="InterPro" id="IPR036887">
    <property type="entry name" value="HTH_APSES_sf"/>
</dbReference>
<organism evidence="3 4">
    <name type="scientific">Lasallia pustulata</name>
    <dbReference type="NCBI Taxonomy" id="136370"/>
    <lineage>
        <taxon>Eukaryota</taxon>
        <taxon>Fungi</taxon>
        <taxon>Dikarya</taxon>
        <taxon>Ascomycota</taxon>
        <taxon>Pezizomycotina</taxon>
        <taxon>Lecanoromycetes</taxon>
        <taxon>OSLEUM clade</taxon>
        <taxon>Umbilicariomycetidae</taxon>
        <taxon>Umbilicariales</taxon>
        <taxon>Umbilicariaceae</taxon>
        <taxon>Lasallia</taxon>
    </lineage>
</organism>
<evidence type="ECO:0000313" key="3">
    <source>
        <dbReference type="EMBL" id="SLM33632.1"/>
    </source>
</evidence>
<sequence length="433" mass="48095">MVSVASLLNPVPSFVGDYHQLPSPASTTYTSRFSSPAIQHTKKLKMSKDAAIFAKGKIKGETRYPPCEIHNNELLAQYRRFQMFPEDPQHIVEYPRHIPYNSEKKSFLEKTGRESFEVFQYTFRVPGDDRDYTVMWDYNVGLVRITPFFKCCKYSKTTPAKMLNINPGLRDICHSITGGALAAQGYWMPYDAAKAIAATFCFHIRYALTPVFGLDFSELCVVPDDPSFGRMVIDRNIIRRCTEVANEFRALSREASIAISPQTPLSTAGLSKWGSNSLRPKAVKTADMESGYGTDTDRSDKYLESPQTLLKFEWTALNTPRSAVTEQDAPCSTVTLSAASAPQSSEDPHDGLETSSEGSGVAKRGISELDEDYDGESSSAPSSEDVMSPPKRRKKSIAQTKEARAAYLLMQLHMADASLKDGEPKGLRRRASS</sequence>
<dbReference type="GO" id="GO:0003677">
    <property type="term" value="F:DNA binding"/>
    <property type="evidence" value="ECO:0007669"/>
    <property type="project" value="UniProtKB-KW"/>
</dbReference>
<evidence type="ECO:0000313" key="4">
    <source>
        <dbReference type="Proteomes" id="UP000192927"/>
    </source>
</evidence>
<dbReference type="PROSITE" id="PS51299">
    <property type="entry name" value="HTH_APSES"/>
    <property type="match status" value="1"/>
</dbReference>
<keyword evidence="4" id="KW-1185">Reference proteome</keyword>
<feature type="domain" description="HTH APSES-type" evidence="2">
    <location>
        <begin position="105"/>
        <end position="223"/>
    </location>
</feature>
<dbReference type="AlphaFoldDB" id="A0A1W5CS54"/>